<dbReference type="HOGENOM" id="CLU_1704016_0_0_1"/>
<dbReference type="AlphaFoldDB" id="A0A0D2G0A5"/>
<name>A0A0D2G0A5_CLAB1</name>
<dbReference type="EMBL" id="KN846989">
    <property type="protein sequence ID" value="KIW92172.1"/>
    <property type="molecule type" value="Genomic_DNA"/>
</dbReference>
<evidence type="ECO:0008006" key="3">
    <source>
        <dbReference type="Google" id="ProtNLM"/>
    </source>
</evidence>
<organism evidence="1 2">
    <name type="scientific">Cladophialophora bantiana (strain ATCC 10958 / CBS 173.52 / CDC B-1940 / NIH 8579)</name>
    <name type="common">Xylohypha bantiana</name>
    <dbReference type="NCBI Taxonomy" id="1442370"/>
    <lineage>
        <taxon>Eukaryota</taxon>
        <taxon>Fungi</taxon>
        <taxon>Dikarya</taxon>
        <taxon>Ascomycota</taxon>
        <taxon>Pezizomycotina</taxon>
        <taxon>Eurotiomycetes</taxon>
        <taxon>Chaetothyriomycetidae</taxon>
        <taxon>Chaetothyriales</taxon>
        <taxon>Herpotrichiellaceae</taxon>
        <taxon>Cladophialophora</taxon>
    </lineage>
</organism>
<dbReference type="OrthoDB" id="4160807at2759"/>
<keyword evidence="2" id="KW-1185">Reference proteome</keyword>
<evidence type="ECO:0000313" key="2">
    <source>
        <dbReference type="Proteomes" id="UP000053789"/>
    </source>
</evidence>
<dbReference type="Proteomes" id="UP000053789">
    <property type="component" value="Unassembled WGS sequence"/>
</dbReference>
<dbReference type="RefSeq" id="XP_016618841.1">
    <property type="nucleotide sequence ID" value="XM_016764891.1"/>
</dbReference>
<protein>
    <recommendedName>
        <fullName evidence="3">F-box domain-containing protein</fullName>
    </recommendedName>
</protein>
<proteinExistence type="predicted"/>
<reference evidence="1" key="1">
    <citation type="submission" date="2015-01" db="EMBL/GenBank/DDBJ databases">
        <title>The Genome Sequence of Cladophialophora bantiana CBS 173.52.</title>
        <authorList>
            <consortium name="The Broad Institute Genomics Platform"/>
            <person name="Cuomo C."/>
            <person name="de Hoog S."/>
            <person name="Gorbushina A."/>
            <person name="Stielow B."/>
            <person name="Teixiera M."/>
            <person name="Abouelleil A."/>
            <person name="Chapman S.B."/>
            <person name="Priest M."/>
            <person name="Young S.K."/>
            <person name="Wortman J."/>
            <person name="Nusbaum C."/>
            <person name="Birren B."/>
        </authorList>
    </citation>
    <scope>NUCLEOTIDE SEQUENCE [LARGE SCALE GENOMIC DNA]</scope>
    <source>
        <strain evidence="1">CBS 173.52</strain>
    </source>
</reference>
<evidence type="ECO:0000313" key="1">
    <source>
        <dbReference type="EMBL" id="KIW92172.1"/>
    </source>
</evidence>
<dbReference type="VEuPathDB" id="FungiDB:Z519_07156"/>
<accession>A0A0D2G0A5</accession>
<gene>
    <name evidence="1" type="ORF">Z519_07156</name>
</gene>
<sequence length="154" mass="17669">MPRTIMDLPLELLQDALKSIFHFPPDIDGTLLNCMSTCSLWRHIGESTLYSNVTLTGPQLVKFCESPNDAAKWTKSLIVHIQPAYYKHEVVLSDNKMQELRSTMRRLSMMLRFMSNLQTFSFRVSHKEHVPQAIGLVLRRGGLKRILSSLPRSI</sequence>
<dbReference type="GeneID" id="27700084"/>